<feature type="compositionally biased region" description="Low complexity" evidence="1">
    <location>
        <begin position="191"/>
        <end position="200"/>
    </location>
</feature>
<dbReference type="AlphaFoldDB" id="A0A640KHG6"/>
<dbReference type="Proteomes" id="UP000419144">
    <property type="component" value="Unassembled WGS sequence"/>
</dbReference>
<organism evidence="2 3">
    <name type="scientific">Leishmania tarentolae</name>
    <name type="common">Sauroleishmania tarentolae</name>
    <dbReference type="NCBI Taxonomy" id="5689"/>
    <lineage>
        <taxon>Eukaryota</taxon>
        <taxon>Discoba</taxon>
        <taxon>Euglenozoa</taxon>
        <taxon>Kinetoplastea</taxon>
        <taxon>Metakinetoplastina</taxon>
        <taxon>Trypanosomatida</taxon>
        <taxon>Trypanosomatidae</taxon>
        <taxon>Leishmaniinae</taxon>
        <taxon>Leishmania</taxon>
        <taxon>lizard Leishmania</taxon>
    </lineage>
</organism>
<comment type="caution">
    <text evidence="2">The sequence shown here is derived from an EMBL/GenBank/DDBJ whole genome shotgun (WGS) entry which is preliminary data.</text>
</comment>
<feature type="region of interest" description="Disordered" evidence="1">
    <location>
        <begin position="178"/>
        <end position="205"/>
    </location>
</feature>
<dbReference type="EMBL" id="BLBS01000034">
    <property type="protein sequence ID" value="GET89160.1"/>
    <property type="molecule type" value="Genomic_DNA"/>
</dbReference>
<reference evidence="2" key="1">
    <citation type="submission" date="2019-11" db="EMBL/GenBank/DDBJ databases">
        <title>Leishmania tarentolae CDS.</title>
        <authorList>
            <person name="Goto Y."/>
            <person name="Yamagishi J."/>
        </authorList>
    </citation>
    <scope>NUCLEOTIDE SEQUENCE [LARGE SCALE GENOMIC DNA]</scope>
    <source>
        <strain evidence="2">Parrot Tar II</strain>
    </source>
</reference>
<feature type="compositionally biased region" description="Low complexity" evidence="1">
    <location>
        <begin position="439"/>
        <end position="456"/>
    </location>
</feature>
<evidence type="ECO:0000313" key="2">
    <source>
        <dbReference type="EMBL" id="GET89160.1"/>
    </source>
</evidence>
<accession>A0A640KHG6</accession>
<feature type="region of interest" description="Disordered" evidence="1">
    <location>
        <begin position="439"/>
        <end position="493"/>
    </location>
</feature>
<sequence length="543" mass="56813">MSHRGEPFKSRAGKVATAAADEHGNTVSLTSSSDALNDRKGAASGTGEATTSVNEFVCIRAISQGGSSSRAQLTVVHRLLKSVLSAARNVVRGTESQRKFTSLYTEFCISAVRCLADVEDAVYELTHPGCHAADAADCEVEGIADSDFLKQVAAYVATHTSALGVAYLEHVGQSALEKLQKQQRKRERSTTEGSGSAATSNHRAAKVNRTLTARSAGAQAANGGGGAVNRRDSSAFDSLGLVDAQETMRYALQAIEREKQTAASTPTDVEGASRRGLQMFATTQLGLNYSDGRPCGVFLSKAPGGLSAAGTTSDGTPLGNGTVAYELRDPHLKLSSIPELSTRMQPWTLPLPSSGVYLDRVTMERDRRGGNASGNGPSTATAAVEPTKAALEVCLAPTPMEFLRQWESREAALAAEQQQQHPSSAPAFAGGPYSVVPYGGSSSRAGGPSAGGSPRSTAPLPTPPLCLSPNDSPLGHHPPFLSESEARTSGADVDPVSALSSAFFPAVRDKQTTTSLPTYVMANLSHYGVSKMEYVYMMGPTSK</sequence>
<protein>
    <submittedName>
        <fullName evidence="2">Uncharacterized protein</fullName>
    </submittedName>
</protein>
<evidence type="ECO:0000256" key="1">
    <source>
        <dbReference type="SAM" id="MobiDB-lite"/>
    </source>
</evidence>
<feature type="region of interest" description="Disordered" evidence="1">
    <location>
        <begin position="1"/>
        <end position="47"/>
    </location>
</feature>
<dbReference type="VEuPathDB" id="TriTrypDB:LtaPh_2507400"/>
<name>A0A640KHG6_LEITA</name>
<feature type="compositionally biased region" description="Polar residues" evidence="1">
    <location>
        <begin position="25"/>
        <end position="35"/>
    </location>
</feature>
<evidence type="ECO:0000313" key="3">
    <source>
        <dbReference type="Proteomes" id="UP000419144"/>
    </source>
</evidence>
<gene>
    <name evidence="2" type="ORF">LtaPh_2507400</name>
</gene>
<proteinExistence type="predicted"/>
<keyword evidence="3" id="KW-1185">Reference proteome</keyword>
<dbReference type="OrthoDB" id="273273at2759"/>